<dbReference type="EMBL" id="MWQN01000005">
    <property type="protein sequence ID" value="OPC76717.1"/>
    <property type="molecule type" value="Genomic_DNA"/>
</dbReference>
<protein>
    <submittedName>
        <fullName evidence="1">Uncharacterized protein</fullName>
    </submittedName>
</protein>
<accession>A0A1T3NIP5</accession>
<keyword evidence="2" id="KW-1185">Reference proteome</keyword>
<dbReference type="AlphaFoldDB" id="A0A1T3NIP5"/>
<name>A0A1T3NIP5_9ACTN</name>
<evidence type="ECO:0000313" key="2">
    <source>
        <dbReference type="Proteomes" id="UP000190037"/>
    </source>
</evidence>
<proteinExistence type="predicted"/>
<dbReference type="Proteomes" id="UP000190037">
    <property type="component" value="Unassembled WGS sequence"/>
</dbReference>
<gene>
    <name evidence="1" type="ORF">B4N89_45355</name>
</gene>
<dbReference type="STRING" id="159449.B4N89_45355"/>
<evidence type="ECO:0000313" key="1">
    <source>
        <dbReference type="EMBL" id="OPC76717.1"/>
    </source>
</evidence>
<organism evidence="1 2">
    <name type="scientific">Embleya scabrispora</name>
    <dbReference type="NCBI Taxonomy" id="159449"/>
    <lineage>
        <taxon>Bacteria</taxon>
        <taxon>Bacillati</taxon>
        <taxon>Actinomycetota</taxon>
        <taxon>Actinomycetes</taxon>
        <taxon>Kitasatosporales</taxon>
        <taxon>Streptomycetaceae</taxon>
        <taxon>Embleya</taxon>
    </lineage>
</organism>
<dbReference type="RefSeq" id="WP_078982563.1">
    <property type="nucleotide sequence ID" value="NZ_MWQN01000005.1"/>
</dbReference>
<comment type="caution">
    <text evidence="1">The sequence shown here is derived from an EMBL/GenBank/DDBJ whole genome shotgun (WGS) entry which is preliminary data.</text>
</comment>
<reference evidence="1 2" key="1">
    <citation type="submission" date="2017-03" db="EMBL/GenBank/DDBJ databases">
        <title>Draft genome sequence of Streptomyces scabrisporus NF3, endophyte isolated from Amphipterygium adstringens.</title>
        <authorList>
            <person name="Vazquez M."/>
            <person name="Ceapa C.D."/>
            <person name="Rodriguez Luna D."/>
            <person name="Sanchez Esquivel S."/>
        </authorList>
    </citation>
    <scope>NUCLEOTIDE SEQUENCE [LARGE SCALE GENOMIC DNA]</scope>
    <source>
        <strain evidence="1 2">NF3</strain>
    </source>
</reference>
<sequence>MNDKHVEAADLLLLLCGAQPHPELTPARRVRWAARIGSVWLSHEARVTEGLPPLESAEDLLVLGEFVDATTAFRRLYRSAWGYEEWKQATPVALRTARAIRTRRPDLRGLANGVHALCNGPTFPAHGTFVSAVTRAAVHGRRYEDTVAELTLARLCFRADPAVALDYARNRPSKRWVALVARASESAPTRPQPALVLS</sequence>